<evidence type="ECO:0000313" key="3">
    <source>
        <dbReference type="Proteomes" id="UP001266305"/>
    </source>
</evidence>
<sequence length="174" mass="19618">MCHVTGDLRHPPRPLQLFEILAKTPYGHERKNLLGIHQLLAEGVFSAAFPLHDVSSGLGAPAWAWEASRPQGPFKAPPEGPQAPRLNQRQVLFRHWARWGKWSKYQPLDHVRRYFGEKVALYFAWLGESLAAPRPPGLPQLTLVSGCNGLPVRAPGVQCARELGWRAQLWAWPR</sequence>
<protein>
    <submittedName>
        <fullName evidence="2">Anoctamin-7</fullName>
    </submittedName>
</protein>
<comment type="caution">
    <text evidence="2">The sequence shown here is derived from an EMBL/GenBank/DDBJ whole genome shotgun (WGS) entry which is preliminary data.</text>
</comment>
<accession>A0ABQ9VGP5</accession>
<name>A0ABQ9VGP5_SAGOE</name>
<feature type="domain" description="Anoctamin dimerisation" evidence="1">
    <location>
        <begin position="17"/>
        <end position="108"/>
    </location>
</feature>
<reference evidence="2 3" key="1">
    <citation type="submission" date="2023-05" db="EMBL/GenBank/DDBJ databases">
        <title>B98-5 Cell Line De Novo Hybrid Assembly: An Optical Mapping Approach.</title>
        <authorList>
            <person name="Kananen K."/>
            <person name="Auerbach J.A."/>
            <person name="Kautto E."/>
            <person name="Blachly J.S."/>
        </authorList>
    </citation>
    <scope>NUCLEOTIDE SEQUENCE [LARGE SCALE GENOMIC DNA]</scope>
    <source>
        <strain evidence="2">B95-8</strain>
        <tissue evidence="2">Cell line</tissue>
    </source>
</reference>
<dbReference type="EMBL" id="JASSZA010000006">
    <property type="protein sequence ID" value="KAK2108069.1"/>
    <property type="molecule type" value="Genomic_DNA"/>
</dbReference>
<dbReference type="PANTHER" id="PTHR12308">
    <property type="entry name" value="ANOCTAMIN"/>
    <property type="match status" value="1"/>
</dbReference>
<proteinExistence type="predicted"/>
<dbReference type="InterPro" id="IPR032394">
    <property type="entry name" value="Anoct_dimer"/>
</dbReference>
<dbReference type="InterPro" id="IPR007632">
    <property type="entry name" value="Anoctamin"/>
</dbReference>
<dbReference type="PANTHER" id="PTHR12308:SF22">
    <property type="entry name" value="ANOCTAMIN-7"/>
    <property type="match status" value="1"/>
</dbReference>
<gene>
    <name evidence="2" type="primary">ANO7_3</name>
    <name evidence="2" type="ORF">P7K49_013234</name>
</gene>
<keyword evidence="3" id="KW-1185">Reference proteome</keyword>
<dbReference type="Pfam" id="PF16178">
    <property type="entry name" value="Anoct_dimer"/>
    <property type="match status" value="1"/>
</dbReference>
<evidence type="ECO:0000259" key="1">
    <source>
        <dbReference type="Pfam" id="PF16178"/>
    </source>
</evidence>
<evidence type="ECO:0000313" key="2">
    <source>
        <dbReference type="EMBL" id="KAK2108069.1"/>
    </source>
</evidence>
<dbReference type="Proteomes" id="UP001266305">
    <property type="component" value="Unassembled WGS sequence"/>
</dbReference>
<organism evidence="2 3">
    <name type="scientific">Saguinus oedipus</name>
    <name type="common">Cotton-top tamarin</name>
    <name type="synonym">Oedipomidas oedipus</name>
    <dbReference type="NCBI Taxonomy" id="9490"/>
    <lineage>
        <taxon>Eukaryota</taxon>
        <taxon>Metazoa</taxon>
        <taxon>Chordata</taxon>
        <taxon>Craniata</taxon>
        <taxon>Vertebrata</taxon>
        <taxon>Euteleostomi</taxon>
        <taxon>Mammalia</taxon>
        <taxon>Eutheria</taxon>
        <taxon>Euarchontoglires</taxon>
        <taxon>Primates</taxon>
        <taxon>Haplorrhini</taxon>
        <taxon>Platyrrhini</taxon>
        <taxon>Cebidae</taxon>
        <taxon>Callitrichinae</taxon>
        <taxon>Saguinus</taxon>
    </lineage>
</organism>